<comment type="caution">
    <text evidence="2">The sequence shown here is derived from an EMBL/GenBank/DDBJ whole genome shotgun (WGS) entry which is preliminary data.</text>
</comment>
<proteinExistence type="predicted"/>
<dbReference type="Proteomes" id="UP000676310">
    <property type="component" value="Unassembled WGS sequence"/>
</dbReference>
<dbReference type="OrthoDB" id="3681417at2759"/>
<evidence type="ECO:0000313" key="2">
    <source>
        <dbReference type="EMBL" id="CAG5179464.1"/>
    </source>
</evidence>
<protein>
    <submittedName>
        <fullName evidence="2">Uncharacterized protein</fullName>
    </submittedName>
</protein>
<name>A0A8J2N8U0_9PLEO</name>
<feature type="compositionally biased region" description="Polar residues" evidence="1">
    <location>
        <begin position="1"/>
        <end position="10"/>
    </location>
</feature>
<gene>
    <name evidence="2" type="ORF">ALTATR162_LOCUS9289</name>
</gene>
<evidence type="ECO:0000313" key="3">
    <source>
        <dbReference type="Proteomes" id="UP000676310"/>
    </source>
</evidence>
<evidence type="ECO:0000256" key="1">
    <source>
        <dbReference type="SAM" id="MobiDB-lite"/>
    </source>
</evidence>
<dbReference type="EMBL" id="CAJRGZ010000023">
    <property type="protein sequence ID" value="CAG5179464.1"/>
    <property type="molecule type" value="Genomic_DNA"/>
</dbReference>
<dbReference type="AlphaFoldDB" id="A0A8J2N8U0"/>
<feature type="region of interest" description="Disordered" evidence="1">
    <location>
        <begin position="1"/>
        <end position="22"/>
    </location>
</feature>
<reference evidence="2" key="1">
    <citation type="submission" date="2021-05" db="EMBL/GenBank/DDBJ databases">
        <authorList>
            <person name="Stam R."/>
        </authorList>
    </citation>
    <scope>NUCLEOTIDE SEQUENCE</scope>
    <source>
        <strain evidence="2">CS162</strain>
    </source>
</reference>
<dbReference type="GeneID" id="67021493"/>
<sequence>MAVNPSTLPNRTAVETRRSPPDEKCAMCRMPLEDATPEYSHVDETRTDSDRNGKMRLVTTKVGGYKRCVHRVCINSWWESVGLHLNTCPMNHALCYGIERKGQTAVNLPEYTGFIGHNLHTQRYFRPLSFSQWLLASYPHSNMGNDGLEELDSDEDDTDSIAMPGREMEVVQAPFAKDPDPIEVLEGLVETVADGLSRQHDRPVRNDVQLRVLHEADYRLIAFHPLL</sequence>
<accession>A0A8J2N8U0</accession>
<dbReference type="RefSeq" id="XP_043172857.1">
    <property type="nucleotide sequence ID" value="XM_043316922.1"/>
</dbReference>
<organism evidence="2 3">
    <name type="scientific">Alternaria atra</name>
    <dbReference type="NCBI Taxonomy" id="119953"/>
    <lineage>
        <taxon>Eukaryota</taxon>
        <taxon>Fungi</taxon>
        <taxon>Dikarya</taxon>
        <taxon>Ascomycota</taxon>
        <taxon>Pezizomycotina</taxon>
        <taxon>Dothideomycetes</taxon>
        <taxon>Pleosporomycetidae</taxon>
        <taxon>Pleosporales</taxon>
        <taxon>Pleosporineae</taxon>
        <taxon>Pleosporaceae</taxon>
        <taxon>Alternaria</taxon>
        <taxon>Alternaria sect. Ulocladioides</taxon>
    </lineage>
</organism>
<keyword evidence="3" id="KW-1185">Reference proteome</keyword>